<dbReference type="AlphaFoldDB" id="A0A081NTQ9"/>
<dbReference type="RefSeq" id="WP_036693242.1">
    <property type="nucleotide sequence ID" value="NZ_JNVM01000055.1"/>
</dbReference>
<evidence type="ECO:0000259" key="2">
    <source>
        <dbReference type="SMART" id="SM00854"/>
    </source>
</evidence>
<dbReference type="SMART" id="SM00854">
    <property type="entry name" value="PGA_cap"/>
    <property type="match status" value="1"/>
</dbReference>
<dbReference type="EMBL" id="JNVM01000055">
    <property type="protein sequence ID" value="KEQ21832.1"/>
    <property type="molecule type" value="Genomic_DNA"/>
</dbReference>
<gene>
    <name evidence="3" type="ORF">ET33_30560</name>
</gene>
<comment type="caution">
    <text evidence="3">The sequence shown here is derived from an EMBL/GenBank/DDBJ whole genome shotgun (WGS) entry which is preliminary data.</text>
</comment>
<accession>A0A081NTQ9</accession>
<dbReference type="PANTHER" id="PTHR33393">
    <property type="entry name" value="POLYGLUTAMINE SYNTHESIS ACCESSORY PROTEIN RV0574C-RELATED"/>
    <property type="match status" value="1"/>
</dbReference>
<proteinExistence type="inferred from homology"/>
<organism evidence="3 4">
    <name type="scientific">Paenibacillus tyrfis</name>
    <dbReference type="NCBI Taxonomy" id="1501230"/>
    <lineage>
        <taxon>Bacteria</taxon>
        <taxon>Bacillati</taxon>
        <taxon>Bacillota</taxon>
        <taxon>Bacilli</taxon>
        <taxon>Bacillales</taxon>
        <taxon>Paenibacillaceae</taxon>
        <taxon>Paenibacillus</taxon>
    </lineage>
</organism>
<feature type="domain" description="Capsule synthesis protein CapA" evidence="2">
    <location>
        <begin position="5"/>
        <end position="251"/>
    </location>
</feature>
<name>A0A081NTQ9_9BACL</name>
<dbReference type="InterPro" id="IPR029052">
    <property type="entry name" value="Metallo-depent_PP-like"/>
</dbReference>
<dbReference type="eggNOG" id="COG2843">
    <property type="taxonomic scope" value="Bacteria"/>
</dbReference>
<dbReference type="CDD" id="cd07381">
    <property type="entry name" value="MPP_CapA"/>
    <property type="match status" value="1"/>
</dbReference>
<evidence type="ECO:0000256" key="1">
    <source>
        <dbReference type="ARBA" id="ARBA00005662"/>
    </source>
</evidence>
<comment type="similarity">
    <text evidence="1">Belongs to the CapA family.</text>
</comment>
<sequence>MTKITIAAVGDLLMKKKMIASAAREGGFAPIFAKVKPYLRKSDLTIGNLETTFSGNNFRGTPGKLLFNSPDKFAATLRNLGFDVLGTANNHCMDGKRSGLRRTLNVLDRHGLRHTGTYRSAREARRKLIVNVKGIKIGILAYTKGTNGIPVPEPWAVNRLNPKKIIADVRSLKSRTDFIIACLHFGKEFRTSPDRNQIRLMRLLFKNGVNVVLGAHPHVLHPVKMFKVKDIDGLTRNRVAASSLGNFVSTELPQHTARLRGTILMLTLTKNAKGVTDVLKMSRVPTRILQNIGKKNVYRVVPGKQNGYRQKSC</sequence>
<dbReference type="Pfam" id="PF09587">
    <property type="entry name" value="PGA_cap"/>
    <property type="match status" value="1"/>
</dbReference>
<dbReference type="OrthoDB" id="9810906at2"/>
<evidence type="ECO:0000313" key="4">
    <source>
        <dbReference type="Proteomes" id="UP000028123"/>
    </source>
</evidence>
<evidence type="ECO:0000313" key="3">
    <source>
        <dbReference type="EMBL" id="KEQ21832.1"/>
    </source>
</evidence>
<dbReference type="InterPro" id="IPR052169">
    <property type="entry name" value="CW_Biosynth-Accessory"/>
</dbReference>
<keyword evidence="4" id="KW-1185">Reference proteome</keyword>
<dbReference type="InterPro" id="IPR019079">
    <property type="entry name" value="Capsule_synth_CapA"/>
</dbReference>
<protein>
    <submittedName>
        <fullName evidence="3">Capsule biosynthesis protein CapA</fullName>
    </submittedName>
</protein>
<dbReference type="SUPFAM" id="SSF56300">
    <property type="entry name" value="Metallo-dependent phosphatases"/>
    <property type="match status" value="1"/>
</dbReference>
<dbReference type="Gene3D" id="3.60.21.10">
    <property type="match status" value="1"/>
</dbReference>
<dbReference type="Proteomes" id="UP000028123">
    <property type="component" value="Unassembled WGS sequence"/>
</dbReference>
<dbReference type="PANTHER" id="PTHR33393:SF12">
    <property type="entry name" value="CAPSULE BIOSYNTHESIS PROTEIN CAPA"/>
    <property type="match status" value="1"/>
</dbReference>
<reference evidence="3 4" key="1">
    <citation type="submission" date="2014-06" db="EMBL/GenBank/DDBJ databases">
        <title>Draft genome sequence of Paenibacillus sp. MSt1.</title>
        <authorList>
            <person name="Aw Y.K."/>
            <person name="Ong K.S."/>
            <person name="Gan H.M."/>
            <person name="Lee S.M."/>
        </authorList>
    </citation>
    <scope>NUCLEOTIDE SEQUENCE [LARGE SCALE GENOMIC DNA]</scope>
    <source>
        <strain evidence="3 4">MSt1</strain>
    </source>
</reference>